<sequence>MSIQDTTPNGKEFTGVSVSDHAAQRYLERVDGSEPFPRSAIRSAFAKGEHTVLDDNRFADPAMIHDGIAFIFDDREREVITVVELLRDQAADVRLEADASAGWGRSGVTKA</sequence>
<dbReference type="RefSeq" id="WP_382187139.1">
    <property type="nucleotide sequence ID" value="NZ_JBHSZI010000003.1"/>
</dbReference>
<gene>
    <name evidence="1" type="ORF">ACFQQG_18470</name>
    <name evidence="2" type="ORF">ACFQQG_18600</name>
</gene>
<protein>
    <recommendedName>
        <fullName evidence="4">Halobacterial output domain-containing protein</fullName>
    </recommendedName>
</protein>
<evidence type="ECO:0008006" key="4">
    <source>
        <dbReference type="Google" id="ProtNLM"/>
    </source>
</evidence>
<dbReference type="Proteomes" id="UP001596445">
    <property type="component" value="Unassembled WGS sequence"/>
</dbReference>
<evidence type="ECO:0000313" key="3">
    <source>
        <dbReference type="Proteomes" id="UP001596445"/>
    </source>
</evidence>
<proteinExistence type="predicted"/>
<comment type="caution">
    <text evidence="2">The sequence shown here is derived from an EMBL/GenBank/DDBJ whole genome shotgun (WGS) entry which is preliminary data.</text>
</comment>
<dbReference type="EMBL" id="JBHSZI010000003">
    <property type="protein sequence ID" value="MFC7059839.1"/>
    <property type="molecule type" value="Genomic_DNA"/>
</dbReference>
<reference evidence="2" key="3">
    <citation type="submission" date="2024-09" db="EMBL/GenBank/DDBJ databases">
        <authorList>
            <person name="Sun Q."/>
        </authorList>
    </citation>
    <scope>NUCLEOTIDE SEQUENCE</scope>
    <source>
        <strain evidence="2">CGMCC 1.12553</strain>
    </source>
</reference>
<keyword evidence="3" id="KW-1185">Reference proteome</keyword>
<accession>A0ABD5W655</accession>
<reference evidence="2" key="1">
    <citation type="journal article" date="2014" name="Int. J. Syst. Evol. Microbiol.">
        <title>Complete genome sequence of Corynebacterium casei LMG S-19264T (=DSM 44701T), isolated from a smear-ripened cheese.</title>
        <authorList>
            <consortium name="US DOE Joint Genome Institute (JGI-PGF)"/>
            <person name="Walter F."/>
            <person name="Albersmeier A."/>
            <person name="Kalinowski J."/>
            <person name="Ruckert C."/>
        </authorList>
    </citation>
    <scope>NUCLEOTIDE SEQUENCE [LARGE SCALE GENOMIC DNA]</scope>
    <source>
        <strain evidence="2">CGMCC 1.12553</strain>
    </source>
</reference>
<dbReference type="AlphaFoldDB" id="A0ABD5W655"/>
<evidence type="ECO:0000313" key="1">
    <source>
        <dbReference type="EMBL" id="MFC7059813.1"/>
    </source>
</evidence>
<name>A0ABD5W655_9EURY</name>
<evidence type="ECO:0000313" key="2">
    <source>
        <dbReference type="EMBL" id="MFC7059839.1"/>
    </source>
</evidence>
<organism evidence="2 3">
    <name type="scientific">Halovenus salina</name>
    <dbReference type="NCBI Taxonomy" id="1510225"/>
    <lineage>
        <taxon>Archaea</taxon>
        <taxon>Methanobacteriati</taxon>
        <taxon>Methanobacteriota</taxon>
        <taxon>Stenosarchaea group</taxon>
        <taxon>Halobacteria</taxon>
        <taxon>Halobacteriales</taxon>
        <taxon>Haloarculaceae</taxon>
        <taxon>Halovenus</taxon>
    </lineage>
</organism>
<reference evidence="3" key="2">
    <citation type="journal article" date="2019" name="Int. J. Syst. Evol. Microbiol.">
        <title>The Global Catalogue of Microorganisms (GCM) 10K type strain sequencing project: providing services to taxonomists for standard genome sequencing and annotation.</title>
        <authorList>
            <consortium name="The Broad Institute Genomics Platform"/>
            <consortium name="The Broad Institute Genome Sequencing Center for Infectious Disease"/>
            <person name="Wu L."/>
            <person name="Ma J."/>
        </authorList>
    </citation>
    <scope>NUCLEOTIDE SEQUENCE [LARGE SCALE GENOMIC DNA]</scope>
    <source>
        <strain evidence="3">JCM 30072</strain>
    </source>
</reference>
<dbReference type="EMBL" id="JBHSZI010000003">
    <property type="protein sequence ID" value="MFC7059813.1"/>
    <property type="molecule type" value="Genomic_DNA"/>
</dbReference>